<dbReference type="PROSITE" id="PS51257">
    <property type="entry name" value="PROKAR_LIPOPROTEIN"/>
    <property type="match status" value="1"/>
</dbReference>
<reference evidence="3" key="1">
    <citation type="submission" date="2023-05" db="EMBL/GenBank/DDBJ databases">
        <title>Anaerotaeda fermentans gen. nov., sp. nov., a novel anaerobic planctomycete of the new family within the order Sedimentisphaerales isolated from Taman Peninsula, Russia.</title>
        <authorList>
            <person name="Khomyakova M.A."/>
            <person name="Merkel A.Y."/>
            <person name="Slobodkin A.I."/>
        </authorList>
    </citation>
    <scope>NUCLEOTIDE SEQUENCE</scope>
    <source>
        <strain evidence="3">M17dextr</strain>
    </source>
</reference>
<protein>
    <submittedName>
        <fullName evidence="3">DUF1080 domain-containing protein</fullName>
    </submittedName>
</protein>
<feature type="domain" description="3-keto-alpha-glucoside-1,2-lyase/3-keto-2-hydroxy-glucal hydratase" evidence="2">
    <location>
        <begin position="80"/>
        <end position="277"/>
    </location>
</feature>
<dbReference type="AlphaFoldDB" id="A0AAW6TPE9"/>
<evidence type="ECO:0000259" key="2">
    <source>
        <dbReference type="Pfam" id="PF06439"/>
    </source>
</evidence>
<dbReference type="Pfam" id="PF06439">
    <property type="entry name" value="3keto-disac_hyd"/>
    <property type="match status" value="1"/>
</dbReference>
<evidence type="ECO:0000256" key="1">
    <source>
        <dbReference type="SAM" id="SignalP"/>
    </source>
</evidence>
<accession>A0AAW6TPE9</accession>
<dbReference type="GO" id="GO:0016787">
    <property type="term" value="F:hydrolase activity"/>
    <property type="evidence" value="ECO:0007669"/>
    <property type="project" value="InterPro"/>
</dbReference>
<feature type="chain" id="PRO_5043936130" evidence="1">
    <location>
        <begin position="26"/>
        <end position="281"/>
    </location>
</feature>
<dbReference type="RefSeq" id="WP_349242830.1">
    <property type="nucleotide sequence ID" value="NZ_JASCXX010000001.1"/>
</dbReference>
<dbReference type="Proteomes" id="UP001431776">
    <property type="component" value="Unassembled WGS sequence"/>
</dbReference>
<name>A0AAW6TPE9_9BACT</name>
<feature type="signal peptide" evidence="1">
    <location>
        <begin position="1"/>
        <end position="25"/>
    </location>
</feature>
<dbReference type="InterPro" id="IPR010496">
    <property type="entry name" value="AL/BT2_dom"/>
</dbReference>
<sequence length="281" mass="30944">MNRMLWLGVVIAMLALLAGCATQDAARSEAKVEVAAGEEKPPLIQYLDTPTGRWKVHDMDRPAPPVVAPGEGCGDAPADATVLFAGTEACMANWTDTQGNPTKWIFRDGYMESVKRAGYIQTKEQFGSCQLHVEFATPARVSGSGQGRGNSGVFLQGQYEIQVLDSYDNKTYPDGQCGALYGRAVPLVNVCRPPGQWQSYDIIYHRPTFDKDGNVTRKATFTVFHNGVLIHDHVELTGGTGWINAHAVTDYQPHGDKGPLQLQDHGNPVRYRNIWIRELKD</sequence>
<gene>
    <name evidence="3" type="ORF">QJ522_00060</name>
</gene>
<evidence type="ECO:0000313" key="4">
    <source>
        <dbReference type="Proteomes" id="UP001431776"/>
    </source>
</evidence>
<organism evidence="3 4">
    <name type="scientific">Anaerobaca lacustris</name>
    <dbReference type="NCBI Taxonomy" id="3044600"/>
    <lineage>
        <taxon>Bacteria</taxon>
        <taxon>Pseudomonadati</taxon>
        <taxon>Planctomycetota</taxon>
        <taxon>Phycisphaerae</taxon>
        <taxon>Sedimentisphaerales</taxon>
        <taxon>Anaerobacaceae</taxon>
        <taxon>Anaerobaca</taxon>
    </lineage>
</organism>
<comment type="caution">
    <text evidence="3">The sequence shown here is derived from an EMBL/GenBank/DDBJ whole genome shotgun (WGS) entry which is preliminary data.</text>
</comment>
<proteinExistence type="predicted"/>
<evidence type="ECO:0000313" key="3">
    <source>
        <dbReference type="EMBL" id="MDI6447420.1"/>
    </source>
</evidence>
<dbReference type="EMBL" id="JASCXX010000001">
    <property type="protein sequence ID" value="MDI6447420.1"/>
    <property type="molecule type" value="Genomic_DNA"/>
</dbReference>
<keyword evidence="4" id="KW-1185">Reference proteome</keyword>
<dbReference type="Gene3D" id="2.60.120.560">
    <property type="entry name" value="Exo-inulinase, domain 1"/>
    <property type="match status" value="1"/>
</dbReference>
<keyword evidence="1" id="KW-0732">Signal</keyword>